<sequence length="742" mass="82741">MSVAGIKKQIYKATQMVSEKVGGAEGTKLDEDFRDLERRADVTSKAVVEVISKTSEYLQPNPATRAKLSMLNTVSKIRGQVNSPGYPQPEGLLGESMTKYGRDMGEDNNFGGALIDVGEAMKRMAEVKDSLDIDVKQNFIDPLQAVAEKDIKDIQHHLKKLEGRRLDYDYKKKRQGKISDEEVRQALEKFHESKEMAESSMHNLLETDVEQVSQLSSFVDSLLQYHRQASQILEELTDRLKERVNEAQSRPRREFTPKPRPSFDYGEPAHSNGGYSSAASNPPAYSAAEPSCKAMYDFEPENDGELGFREGDVITLVSQIDENWTQAVMGNNYGSGTAGSISQLHDHCRITGSSGKACQPPNRSAPLCPQSVPGQRRSMAAAPVRQRLGSGGARAQLPPCYYEGYLEKRGPKEKASRRLWTCLCGNSLYFFSNAKDTSYVEKLDLGGFVSLKDDCSRDRNLEAARLILRMKDGETRLTAPNLETRELWKGFLYSVIDLDVPSSLTLLPGQLQMLREVVTKERSRRRSRNPSRAPPSPLSVPLVGEIPACFRPVSRTEAEVLLERHPDCGNMLLRPGRDGCSLAVTTRQDLNGSVFRHYRVTQRDQGGYVIDVENPIPCATLHEVIDALVEKTAGTLQPFLLEEPYEENITYVSANDENGERILHTAPSSPIPKAPALPPKQDRWCSSPVSRSPVPDRRVLTSSVPASPTNPMRRLIHSPSPLTQSLNEELRMTLERRRASQE</sequence>
<comment type="subcellular location">
    <subcellularLocation>
        <location evidence="2">Cytoplasm</location>
    </subcellularLocation>
    <subcellularLocation>
        <location evidence="1">Membrane</location>
        <topology evidence="1">Peripheral membrane protein</topology>
    </subcellularLocation>
</comment>
<protein>
    <submittedName>
        <fullName evidence="18">(Atlantic silverside) hypothetical protein</fullName>
    </submittedName>
</protein>
<dbReference type="GO" id="GO:0005737">
    <property type="term" value="C:cytoplasm"/>
    <property type="evidence" value="ECO:0007669"/>
    <property type="project" value="UniProtKB-SubCell"/>
</dbReference>
<dbReference type="Gene3D" id="2.30.29.30">
    <property type="entry name" value="Pleckstrin-homology domain (PH domain)/Phosphotyrosine-binding domain (PTB)"/>
    <property type="match status" value="1"/>
</dbReference>
<organism evidence="18 19">
    <name type="scientific">Menidia menidia</name>
    <name type="common">Atlantic silverside</name>
    <dbReference type="NCBI Taxonomy" id="238744"/>
    <lineage>
        <taxon>Eukaryota</taxon>
        <taxon>Metazoa</taxon>
        <taxon>Chordata</taxon>
        <taxon>Craniata</taxon>
        <taxon>Vertebrata</taxon>
        <taxon>Euteleostomi</taxon>
        <taxon>Actinopterygii</taxon>
        <taxon>Neopterygii</taxon>
        <taxon>Teleostei</taxon>
        <taxon>Neoteleostei</taxon>
        <taxon>Acanthomorphata</taxon>
        <taxon>Ovalentaria</taxon>
        <taxon>Atherinomorphae</taxon>
        <taxon>Atheriniformes</taxon>
        <taxon>Atherinopsidae</taxon>
        <taxon>Menidiinae</taxon>
        <taxon>Menidia</taxon>
    </lineage>
</organism>
<dbReference type="GO" id="GO:0035591">
    <property type="term" value="F:signaling adaptor activity"/>
    <property type="evidence" value="ECO:0007669"/>
    <property type="project" value="InterPro"/>
</dbReference>
<feature type="domain" description="SH2" evidence="15">
    <location>
        <begin position="541"/>
        <end position="645"/>
    </location>
</feature>
<dbReference type="Gene3D" id="2.30.30.40">
    <property type="entry name" value="SH3 Domains"/>
    <property type="match status" value="1"/>
</dbReference>
<keyword evidence="8 12" id="KW-0727">SH2 domain</keyword>
<feature type="region of interest" description="Disordered" evidence="14">
    <location>
        <begin position="662"/>
        <end position="729"/>
    </location>
</feature>
<dbReference type="InterPro" id="IPR004148">
    <property type="entry name" value="BAR_dom"/>
</dbReference>
<dbReference type="Gene3D" id="3.30.505.10">
    <property type="entry name" value="SH2 domain"/>
    <property type="match status" value="1"/>
</dbReference>
<evidence type="ECO:0000259" key="15">
    <source>
        <dbReference type="PROSITE" id="PS50001"/>
    </source>
</evidence>
<feature type="compositionally biased region" description="Low complexity" evidence="14">
    <location>
        <begin position="276"/>
        <end position="286"/>
    </location>
</feature>
<dbReference type="GO" id="GO:0006897">
    <property type="term" value="P:endocytosis"/>
    <property type="evidence" value="ECO:0007669"/>
    <property type="project" value="UniProtKB-KW"/>
</dbReference>
<dbReference type="PROSITE" id="PS51021">
    <property type="entry name" value="BAR"/>
    <property type="match status" value="1"/>
</dbReference>
<evidence type="ECO:0000256" key="2">
    <source>
        <dbReference type="ARBA" id="ARBA00004496"/>
    </source>
</evidence>
<dbReference type="InterPro" id="IPR027267">
    <property type="entry name" value="AH/BAR_dom_sf"/>
</dbReference>
<evidence type="ECO:0000256" key="5">
    <source>
        <dbReference type="ARBA" id="ARBA00022490"/>
    </source>
</evidence>
<keyword evidence="10" id="KW-0472">Membrane</keyword>
<keyword evidence="19" id="KW-1185">Reference proteome</keyword>
<dbReference type="Pfam" id="PF03114">
    <property type="entry name" value="BAR"/>
    <property type="match status" value="1"/>
</dbReference>
<evidence type="ECO:0000256" key="6">
    <source>
        <dbReference type="ARBA" id="ARBA00022553"/>
    </source>
</evidence>
<gene>
    <name evidence="18" type="ORF">MMEN_LOCUS7888</name>
</gene>
<dbReference type="FunFam" id="1.20.1270.60:FF:000021">
    <property type="entry name" value="Endophilin-A2 isoform 1"/>
    <property type="match status" value="1"/>
</dbReference>
<reference evidence="18" key="1">
    <citation type="submission" date="2021-05" db="EMBL/GenBank/DDBJ databases">
        <authorList>
            <person name="Tigano A."/>
        </authorList>
    </citation>
    <scope>NUCLEOTIDE SEQUENCE</scope>
</reference>
<dbReference type="OrthoDB" id="6086001at2759"/>
<evidence type="ECO:0000256" key="3">
    <source>
        <dbReference type="ARBA" id="ARBA00006697"/>
    </source>
</evidence>
<dbReference type="Pfam" id="PF00018">
    <property type="entry name" value="SH3_1"/>
    <property type="match status" value="1"/>
</dbReference>
<evidence type="ECO:0000259" key="16">
    <source>
        <dbReference type="PROSITE" id="PS50002"/>
    </source>
</evidence>
<feature type="compositionally biased region" description="Polar residues" evidence="14">
    <location>
        <begin position="700"/>
        <end position="710"/>
    </location>
</feature>
<dbReference type="InterPro" id="IPR001849">
    <property type="entry name" value="PH_domain"/>
</dbReference>
<comment type="similarity">
    <text evidence="3">Belongs to the endophilin family.</text>
</comment>
<feature type="compositionally biased region" description="Pro residues" evidence="14">
    <location>
        <begin position="669"/>
        <end position="678"/>
    </location>
</feature>
<dbReference type="PANTHER" id="PTHR16186:SF11">
    <property type="entry name" value="SIGNAL-TRANSDUCING ADAPTOR PROTEIN 2"/>
    <property type="match status" value="1"/>
</dbReference>
<proteinExistence type="inferred from homology"/>
<keyword evidence="11" id="KW-0449">Lipoprotein</keyword>
<dbReference type="InterPro" id="IPR036860">
    <property type="entry name" value="SH2_dom_sf"/>
</dbReference>
<dbReference type="SMART" id="SM00326">
    <property type="entry name" value="SH3"/>
    <property type="match status" value="1"/>
</dbReference>
<dbReference type="SUPFAM" id="SSF103657">
    <property type="entry name" value="BAR/IMD domain-like"/>
    <property type="match status" value="1"/>
</dbReference>
<feature type="region of interest" description="Disordered" evidence="14">
    <location>
        <begin position="519"/>
        <end position="539"/>
    </location>
</feature>
<evidence type="ECO:0000313" key="19">
    <source>
        <dbReference type="Proteomes" id="UP000677803"/>
    </source>
</evidence>
<dbReference type="PANTHER" id="PTHR16186">
    <property type="entry name" value="SIGNAL-TRANSDUCING ADAPTOR PROTEIN-RELATED"/>
    <property type="match status" value="1"/>
</dbReference>
<dbReference type="EMBL" id="CAJRST010007779">
    <property type="protein sequence ID" value="CAG5896831.1"/>
    <property type="molecule type" value="Genomic_DNA"/>
</dbReference>
<evidence type="ECO:0000256" key="11">
    <source>
        <dbReference type="ARBA" id="ARBA00023288"/>
    </source>
</evidence>
<feature type="region of interest" description="Disordered" evidence="14">
    <location>
        <begin position="243"/>
        <end position="286"/>
    </location>
</feature>
<dbReference type="SUPFAM" id="SSF55550">
    <property type="entry name" value="SH2 domain"/>
    <property type="match status" value="1"/>
</dbReference>
<dbReference type="AlphaFoldDB" id="A0A8S4AW64"/>
<accession>A0A8S4AW64</accession>
<dbReference type="Gene3D" id="1.20.1270.60">
    <property type="entry name" value="Arfaptin homology (AH) domain/BAR domain"/>
    <property type="match status" value="1"/>
</dbReference>
<keyword evidence="6" id="KW-0597">Phosphoprotein</keyword>
<dbReference type="PROSITE" id="PS50001">
    <property type="entry name" value="SH2"/>
    <property type="match status" value="1"/>
</dbReference>
<feature type="domain" description="BAR" evidence="17">
    <location>
        <begin position="18"/>
        <end position="249"/>
    </location>
</feature>
<evidence type="ECO:0000256" key="1">
    <source>
        <dbReference type="ARBA" id="ARBA00004170"/>
    </source>
</evidence>
<evidence type="ECO:0000256" key="14">
    <source>
        <dbReference type="SAM" id="MobiDB-lite"/>
    </source>
</evidence>
<dbReference type="SUPFAM" id="SSF50729">
    <property type="entry name" value="PH domain-like"/>
    <property type="match status" value="1"/>
</dbReference>
<dbReference type="SMART" id="SM00721">
    <property type="entry name" value="BAR"/>
    <property type="match status" value="1"/>
</dbReference>
<evidence type="ECO:0000256" key="9">
    <source>
        <dbReference type="ARBA" id="ARBA00023054"/>
    </source>
</evidence>
<evidence type="ECO:0000256" key="4">
    <source>
        <dbReference type="ARBA" id="ARBA00022443"/>
    </source>
</evidence>
<comment type="caution">
    <text evidence="18">The sequence shown here is derived from an EMBL/GenBank/DDBJ whole genome shotgun (WGS) entry which is preliminary data.</text>
</comment>
<dbReference type="InterPro" id="IPR000980">
    <property type="entry name" value="SH2"/>
</dbReference>
<feature type="compositionally biased region" description="Basic and acidic residues" evidence="14">
    <location>
        <begin position="243"/>
        <end position="257"/>
    </location>
</feature>
<dbReference type="InterPro" id="IPR036028">
    <property type="entry name" value="SH3-like_dom_sf"/>
</dbReference>
<dbReference type="InterPro" id="IPR011993">
    <property type="entry name" value="PH-like_dom_sf"/>
</dbReference>
<evidence type="ECO:0000256" key="10">
    <source>
        <dbReference type="ARBA" id="ARBA00023136"/>
    </source>
</evidence>
<dbReference type="PROSITE" id="PS50002">
    <property type="entry name" value="SH3"/>
    <property type="match status" value="1"/>
</dbReference>
<evidence type="ECO:0000256" key="13">
    <source>
        <dbReference type="PROSITE-ProRule" id="PRU00192"/>
    </source>
</evidence>
<evidence type="ECO:0000256" key="7">
    <source>
        <dbReference type="ARBA" id="ARBA00022583"/>
    </source>
</evidence>
<dbReference type="Proteomes" id="UP000677803">
    <property type="component" value="Unassembled WGS sequence"/>
</dbReference>
<dbReference type="CDD" id="cd13268">
    <property type="entry name" value="PH_Brdg1"/>
    <property type="match status" value="1"/>
</dbReference>
<keyword evidence="7" id="KW-0254">Endocytosis</keyword>
<feature type="region of interest" description="Disordered" evidence="14">
    <location>
        <begin position="355"/>
        <end position="374"/>
    </location>
</feature>
<feature type="domain" description="SH3" evidence="16">
    <location>
        <begin position="287"/>
        <end position="346"/>
    </location>
</feature>
<dbReference type="SUPFAM" id="SSF50044">
    <property type="entry name" value="SH3-domain"/>
    <property type="match status" value="1"/>
</dbReference>
<name>A0A8S4AW64_9TELE</name>
<evidence type="ECO:0000256" key="8">
    <source>
        <dbReference type="ARBA" id="ARBA00022999"/>
    </source>
</evidence>
<dbReference type="GO" id="GO:0016020">
    <property type="term" value="C:membrane"/>
    <property type="evidence" value="ECO:0007669"/>
    <property type="project" value="UniProtKB-SubCell"/>
</dbReference>
<evidence type="ECO:0000313" key="18">
    <source>
        <dbReference type="EMBL" id="CAG5896831.1"/>
    </source>
</evidence>
<evidence type="ECO:0000259" key="17">
    <source>
        <dbReference type="PROSITE" id="PS51021"/>
    </source>
</evidence>
<keyword evidence="5" id="KW-0963">Cytoplasm</keyword>
<keyword evidence="9" id="KW-0175">Coiled coil</keyword>
<dbReference type="CDD" id="cd07592">
    <property type="entry name" value="BAR_Endophilin_A"/>
    <property type="match status" value="1"/>
</dbReference>
<dbReference type="SMART" id="SM00233">
    <property type="entry name" value="PH"/>
    <property type="match status" value="1"/>
</dbReference>
<dbReference type="InterPro" id="IPR039111">
    <property type="entry name" value="STAP1/STAP2"/>
</dbReference>
<keyword evidence="4 13" id="KW-0728">SH3 domain</keyword>
<evidence type="ECO:0000256" key="12">
    <source>
        <dbReference type="PROSITE-ProRule" id="PRU00191"/>
    </source>
</evidence>
<dbReference type="InterPro" id="IPR001452">
    <property type="entry name" value="SH3_domain"/>
</dbReference>